<evidence type="ECO:0000313" key="1">
    <source>
        <dbReference type="EMBL" id="VDP31238.1"/>
    </source>
</evidence>
<proteinExistence type="predicted"/>
<keyword evidence="2" id="KW-1185">Reference proteome</keyword>
<accession>A0A183GI11</accession>
<accession>A0A3P8DBN0</accession>
<sequence length="131" mass="14847">MATDDQTWLAQLLRENRDTQELLHYLYGSETGATPKLRDPTNSKIPYSIRVSFLSKIFSQYLESELEEKAIVDKVRHVQGYKVAAINLIGRIRNAKSTGSGKSRAGLTSCNRQNTTLDEEGVLRTFFCVLY</sequence>
<reference evidence="3" key="2">
    <citation type="submission" date="2019-09" db="UniProtKB">
        <authorList>
            <consortium name="WormBaseParasite"/>
        </authorList>
    </citation>
    <scope>IDENTIFICATION</scope>
</reference>
<dbReference type="EMBL" id="UZAH01033793">
    <property type="protein sequence ID" value="VDP31238.1"/>
    <property type="molecule type" value="Genomic_DNA"/>
</dbReference>
<gene>
    <name evidence="1" type="ORF">HPBE_LOCUS22242</name>
</gene>
<evidence type="ECO:0000313" key="3">
    <source>
        <dbReference type="WBParaSite" id="HPBE_0002224301-mRNA-1"/>
    </source>
</evidence>
<reference evidence="1 2" key="1">
    <citation type="submission" date="2018-11" db="EMBL/GenBank/DDBJ databases">
        <authorList>
            <consortium name="Pathogen Informatics"/>
        </authorList>
    </citation>
    <scope>NUCLEOTIDE SEQUENCE [LARGE SCALE GENOMIC DNA]</scope>
</reference>
<name>A0A183GI11_HELPZ</name>
<protein>
    <submittedName>
        <fullName evidence="3">EloA-BP1 domain-containing protein</fullName>
    </submittedName>
</protein>
<dbReference type="OrthoDB" id="10616933at2759"/>
<dbReference type="Proteomes" id="UP000050761">
    <property type="component" value="Unassembled WGS sequence"/>
</dbReference>
<dbReference type="WBParaSite" id="HPBE_0002224301-mRNA-1">
    <property type="protein sequence ID" value="HPBE_0002224301-mRNA-1"/>
    <property type="gene ID" value="HPBE_0002224301"/>
</dbReference>
<dbReference type="AlphaFoldDB" id="A0A183GI11"/>
<evidence type="ECO:0000313" key="2">
    <source>
        <dbReference type="Proteomes" id="UP000050761"/>
    </source>
</evidence>
<organism evidence="2 3">
    <name type="scientific">Heligmosomoides polygyrus</name>
    <name type="common">Parasitic roundworm</name>
    <dbReference type="NCBI Taxonomy" id="6339"/>
    <lineage>
        <taxon>Eukaryota</taxon>
        <taxon>Metazoa</taxon>
        <taxon>Ecdysozoa</taxon>
        <taxon>Nematoda</taxon>
        <taxon>Chromadorea</taxon>
        <taxon>Rhabditida</taxon>
        <taxon>Rhabditina</taxon>
        <taxon>Rhabditomorpha</taxon>
        <taxon>Strongyloidea</taxon>
        <taxon>Heligmosomidae</taxon>
        <taxon>Heligmosomoides</taxon>
    </lineage>
</organism>